<evidence type="ECO:0000256" key="1">
    <source>
        <dbReference type="ARBA" id="ARBA00004651"/>
    </source>
</evidence>
<feature type="transmembrane region" description="Helical" evidence="7">
    <location>
        <begin position="178"/>
        <end position="202"/>
    </location>
</feature>
<dbReference type="Pfam" id="PF03631">
    <property type="entry name" value="Virul_fac_BrkB"/>
    <property type="match status" value="1"/>
</dbReference>
<keyword evidence="5 7" id="KW-0472">Membrane</keyword>
<evidence type="ECO:0000313" key="8">
    <source>
        <dbReference type="EMBL" id="AXE39778.1"/>
    </source>
</evidence>
<keyword evidence="9" id="KW-1185">Reference proteome</keyword>
<evidence type="ECO:0000256" key="6">
    <source>
        <dbReference type="SAM" id="MobiDB-lite"/>
    </source>
</evidence>
<comment type="subcellular location">
    <subcellularLocation>
        <location evidence="1">Cell membrane</location>
        <topology evidence="1">Multi-pass membrane protein</topology>
    </subcellularLocation>
</comment>
<evidence type="ECO:0000256" key="3">
    <source>
        <dbReference type="ARBA" id="ARBA00022692"/>
    </source>
</evidence>
<dbReference type="KEGG" id="acij:JS278_02641"/>
<feature type="transmembrane region" description="Helical" evidence="7">
    <location>
        <begin position="222"/>
        <end position="247"/>
    </location>
</feature>
<evidence type="ECO:0000256" key="2">
    <source>
        <dbReference type="ARBA" id="ARBA00022475"/>
    </source>
</evidence>
<keyword evidence="3 7" id="KW-0812">Transmembrane</keyword>
<evidence type="ECO:0008006" key="10">
    <source>
        <dbReference type="Google" id="ProtNLM"/>
    </source>
</evidence>
<keyword evidence="2" id="KW-1003">Cell membrane</keyword>
<feature type="compositionally biased region" description="Acidic residues" evidence="6">
    <location>
        <begin position="1"/>
        <end position="12"/>
    </location>
</feature>
<reference evidence="8 9" key="1">
    <citation type="submission" date="2017-12" db="EMBL/GenBank/DDBJ databases">
        <title>The whole genome sequence of the Acidipropionibacterium virtanenii sp. nov. type strain JS278.</title>
        <authorList>
            <person name="Laine P."/>
            <person name="Deptula P."/>
            <person name="Varmanen P."/>
            <person name="Auvinen P."/>
        </authorList>
    </citation>
    <scope>NUCLEOTIDE SEQUENCE [LARGE SCALE GENOMIC DNA]</scope>
    <source>
        <strain evidence="8 9">JS278</strain>
    </source>
</reference>
<keyword evidence="4 7" id="KW-1133">Transmembrane helix</keyword>
<accession>A0A344UWY0</accession>
<dbReference type="AlphaFoldDB" id="A0A344UWY0"/>
<sequence length="376" mass="39149">MADDREPEDEPQVDTNPAPPQAPGFSEAARTGGATSRAKALASWWKQIRIARTLQRYGMRYGGLMASGMALTTMLSLTAVLTVAITVFMAVLGGNAQLKASFIDALDQALPGILKTGSSSTGLLDPDSLVQSDASSITGIIALLVAAWSAITLVGNLAKAIQSMFGIVALPGNGVVRILRNALGAVCLGVCLVASSGLSIVMNIFGDWLNSALGISPGIGRIGLVATGLAISAVADVASLVLLVRLVAGIRVPRKDLRWGMAFFAVGSALLRQLGTSAVGAVDDALLASATAVITLILWINLLVRVLLYVCAWMANPPQSVAVGDPDAVHFTERPNFVTMSRPATLDWPHNAVTGEVQPVMAVRPEAPENQDPLPI</sequence>
<feature type="transmembrane region" description="Helical" evidence="7">
    <location>
        <begin position="137"/>
        <end position="158"/>
    </location>
</feature>
<proteinExistence type="predicted"/>
<organism evidence="8 9">
    <name type="scientific">Acidipropionibacterium virtanenii</name>
    <dbReference type="NCBI Taxonomy" id="2057246"/>
    <lineage>
        <taxon>Bacteria</taxon>
        <taxon>Bacillati</taxon>
        <taxon>Actinomycetota</taxon>
        <taxon>Actinomycetes</taxon>
        <taxon>Propionibacteriales</taxon>
        <taxon>Propionibacteriaceae</taxon>
        <taxon>Acidipropionibacterium</taxon>
    </lineage>
</organism>
<feature type="transmembrane region" description="Helical" evidence="7">
    <location>
        <begin position="259"/>
        <end position="279"/>
    </location>
</feature>
<name>A0A344UWY0_9ACTN</name>
<dbReference type="PANTHER" id="PTHR30213:SF1">
    <property type="entry name" value="INNER MEMBRANE PROTEIN YHJD"/>
    <property type="match status" value="1"/>
</dbReference>
<dbReference type="PANTHER" id="PTHR30213">
    <property type="entry name" value="INNER MEMBRANE PROTEIN YHJD"/>
    <property type="match status" value="1"/>
</dbReference>
<dbReference type="EMBL" id="CP025198">
    <property type="protein sequence ID" value="AXE39778.1"/>
    <property type="molecule type" value="Genomic_DNA"/>
</dbReference>
<dbReference type="OrthoDB" id="5143175at2"/>
<dbReference type="GO" id="GO:0005886">
    <property type="term" value="C:plasma membrane"/>
    <property type="evidence" value="ECO:0007669"/>
    <property type="project" value="UniProtKB-SubCell"/>
</dbReference>
<evidence type="ECO:0000256" key="7">
    <source>
        <dbReference type="SAM" id="Phobius"/>
    </source>
</evidence>
<evidence type="ECO:0000256" key="5">
    <source>
        <dbReference type="ARBA" id="ARBA00023136"/>
    </source>
</evidence>
<feature type="transmembrane region" description="Helical" evidence="7">
    <location>
        <begin position="285"/>
        <end position="304"/>
    </location>
</feature>
<protein>
    <recommendedName>
        <fullName evidence="10">Inner membrane protein YhjD</fullName>
    </recommendedName>
</protein>
<evidence type="ECO:0000256" key="4">
    <source>
        <dbReference type="ARBA" id="ARBA00022989"/>
    </source>
</evidence>
<dbReference type="Proteomes" id="UP000251995">
    <property type="component" value="Chromosome"/>
</dbReference>
<dbReference type="InterPro" id="IPR017039">
    <property type="entry name" value="Virul_fac_BrkB"/>
</dbReference>
<feature type="region of interest" description="Disordered" evidence="6">
    <location>
        <begin position="1"/>
        <end position="31"/>
    </location>
</feature>
<evidence type="ECO:0000313" key="9">
    <source>
        <dbReference type="Proteomes" id="UP000251995"/>
    </source>
</evidence>
<gene>
    <name evidence="8" type="ORF">JS278_02641</name>
</gene>
<dbReference type="RefSeq" id="WP_114045603.1">
    <property type="nucleotide sequence ID" value="NZ_CP025198.1"/>
</dbReference>
<feature type="transmembrane region" description="Helical" evidence="7">
    <location>
        <begin position="64"/>
        <end position="92"/>
    </location>
</feature>